<dbReference type="AlphaFoldDB" id="A0A420WVM1"/>
<keyword evidence="4" id="KW-1185">Reference proteome</keyword>
<feature type="region of interest" description="Disordered" evidence="1">
    <location>
        <begin position="701"/>
        <end position="740"/>
    </location>
</feature>
<dbReference type="EMBL" id="RBIN01000006">
    <property type="protein sequence ID" value="RKR02582.1"/>
    <property type="molecule type" value="Genomic_DNA"/>
</dbReference>
<dbReference type="PANTHER" id="PTHR37813">
    <property type="entry name" value="FELS-2 PROPHAGE PROTEIN"/>
    <property type="match status" value="1"/>
</dbReference>
<accession>A0A420WVM1</accession>
<keyword evidence="2" id="KW-0472">Membrane</keyword>
<dbReference type="OrthoDB" id="8019720at2"/>
<feature type="compositionally biased region" description="Basic and acidic residues" evidence="1">
    <location>
        <begin position="122"/>
        <end position="154"/>
    </location>
</feature>
<keyword evidence="2" id="KW-1133">Transmembrane helix</keyword>
<dbReference type="RefSeq" id="WP_121173222.1">
    <property type="nucleotide sequence ID" value="NZ_RBIN01000006.1"/>
</dbReference>
<dbReference type="Proteomes" id="UP000281975">
    <property type="component" value="Unassembled WGS sequence"/>
</dbReference>
<gene>
    <name evidence="3" type="ORF">C7446_2300</name>
</gene>
<evidence type="ECO:0000313" key="4">
    <source>
        <dbReference type="Proteomes" id="UP000281975"/>
    </source>
</evidence>
<feature type="transmembrane region" description="Helical" evidence="2">
    <location>
        <begin position="498"/>
        <end position="522"/>
    </location>
</feature>
<proteinExistence type="predicted"/>
<protein>
    <submittedName>
        <fullName evidence="3">Uncharacterized protein</fullName>
    </submittedName>
</protein>
<feature type="compositionally biased region" description="Basic and acidic residues" evidence="1">
    <location>
        <begin position="702"/>
        <end position="723"/>
    </location>
</feature>
<feature type="region of interest" description="Disordered" evidence="1">
    <location>
        <begin position="67"/>
        <end position="95"/>
    </location>
</feature>
<keyword evidence="2" id="KW-0812">Transmembrane</keyword>
<feature type="transmembrane region" description="Helical" evidence="2">
    <location>
        <begin position="554"/>
        <end position="572"/>
    </location>
</feature>
<name>A0A420WVM1_9GAMM</name>
<organism evidence="3 4">
    <name type="scientific">Kushneria sinocarnis</name>
    <dbReference type="NCBI Taxonomy" id="595502"/>
    <lineage>
        <taxon>Bacteria</taxon>
        <taxon>Pseudomonadati</taxon>
        <taxon>Pseudomonadota</taxon>
        <taxon>Gammaproteobacteria</taxon>
        <taxon>Oceanospirillales</taxon>
        <taxon>Halomonadaceae</taxon>
        <taxon>Kushneria</taxon>
    </lineage>
</organism>
<dbReference type="PANTHER" id="PTHR37813:SF1">
    <property type="entry name" value="FELS-2 PROPHAGE PROTEIN"/>
    <property type="match status" value="1"/>
</dbReference>
<evidence type="ECO:0000256" key="1">
    <source>
        <dbReference type="SAM" id="MobiDB-lite"/>
    </source>
</evidence>
<sequence>MANQRLNAVINIGGSVSRAFNSSIGTTQQRIAGIGDSIRDVEQQRRRIDRFDIKGLRETRDQLKEARRNVSRLSDELSESRRSTRQASDAYDAAKDRVEQLADEMRRADEPSEVLRHDFEQAREEAKRLGKELQDSEKQTRKLAREQKAAERSVDALQGQFEQERDELRRTRDQLQEAGVDTRNLADESEQLARKMERLQRRQQGWQRVQDRSGRVGSSFSRMNQEVGALGRNMAVLGGAATAAVGTVVHSFAEGTEETDQWARRLGMATSSLSQWVYAGQQFGVQQDAMIDGFKELSMRTDEFVKTGKGPASEAFQRLGLSADELGRVSDDTDALMGKVLGRIREIDNVASRQRIVDEVFGGQGGEQLAEMASLSAEQLGNLRREADRLGVSLTRKDGPAAREYMTAWRGFKGAMLGVRNTFGRSLMPLMTQGLNKLTSFIKDNRDQIKGWANDFGQHLKDALPTVIDIGRGFWRAGQAVGAVINKTADLVGGFDNLATIVGTLFAAKAIGSIFSFVGAVFSLGRAMVSLASATPLVAGGIRAIGAALMANPIGAIIGGIALAAGLIYANWDSLGPWLSDLWDGITAKVSAVWDWFKSTFSWHPLAMIANHWGGITDWFGDLWSGFKSAASTAWDGLKTVLAWSPIGLVARAWGGVSDWFAGLWSSITGQAQKAIDWIAGKLSWVGDAFSTAAGWIGLGDDESKSGEGKSRNSLESTADRPTFEAPDIQPRGSGSSTQAAAEAVRKVTNNITNNVSLSVSRREGERDEAYARRITDMVLEELNDRQQGALYDHG</sequence>
<comment type="caution">
    <text evidence="3">The sequence shown here is derived from an EMBL/GenBank/DDBJ whole genome shotgun (WGS) entry which is preliminary data.</text>
</comment>
<reference evidence="3 4" key="1">
    <citation type="submission" date="2018-10" db="EMBL/GenBank/DDBJ databases">
        <title>Genomic Encyclopedia of Type Strains, Phase IV (KMG-IV): sequencing the most valuable type-strain genomes for metagenomic binning, comparative biology and taxonomic classification.</title>
        <authorList>
            <person name="Goeker M."/>
        </authorList>
    </citation>
    <scope>NUCLEOTIDE SEQUENCE [LARGE SCALE GENOMIC DNA]</scope>
    <source>
        <strain evidence="3 4">DSM 23229</strain>
    </source>
</reference>
<evidence type="ECO:0000313" key="3">
    <source>
        <dbReference type="EMBL" id="RKR02582.1"/>
    </source>
</evidence>
<dbReference type="Gene3D" id="1.10.287.2610">
    <property type="match status" value="1"/>
</dbReference>
<feature type="compositionally biased region" description="Basic and acidic residues" evidence="1">
    <location>
        <begin position="67"/>
        <end position="82"/>
    </location>
</feature>
<evidence type="ECO:0000256" key="2">
    <source>
        <dbReference type="SAM" id="Phobius"/>
    </source>
</evidence>
<feature type="region of interest" description="Disordered" evidence="1">
    <location>
        <begin position="122"/>
        <end position="167"/>
    </location>
</feature>